<evidence type="ECO:0000256" key="2">
    <source>
        <dbReference type="PIRSR" id="PIRSR000390-2"/>
    </source>
</evidence>
<dbReference type="InterPro" id="IPR015424">
    <property type="entry name" value="PyrdxlP-dep_Trfase"/>
</dbReference>
<dbReference type="InterPro" id="IPR000653">
    <property type="entry name" value="DegT/StrS_aminotransferase"/>
</dbReference>
<dbReference type="AlphaFoldDB" id="A0A2P7EAU5"/>
<dbReference type="InterPro" id="IPR020026">
    <property type="entry name" value="PseC"/>
</dbReference>
<gene>
    <name evidence="4" type="primary">pseC</name>
    <name evidence="4" type="ORF">C7K08_13730</name>
</gene>
<dbReference type="EMBL" id="PXVC01000157">
    <property type="protein sequence ID" value="PSI00335.1"/>
    <property type="molecule type" value="Genomic_DNA"/>
</dbReference>
<dbReference type="Pfam" id="PF01041">
    <property type="entry name" value="DegT_DnrJ_EryC1"/>
    <property type="match status" value="1"/>
</dbReference>
<dbReference type="GO" id="GO:0000271">
    <property type="term" value="P:polysaccharide biosynthetic process"/>
    <property type="evidence" value="ECO:0007669"/>
    <property type="project" value="TreeGrafter"/>
</dbReference>
<dbReference type="GO" id="GO:0030170">
    <property type="term" value="F:pyridoxal phosphate binding"/>
    <property type="evidence" value="ECO:0007669"/>
    <property type="project" value="TreeGrafter"/>
</dbReference>
<dbReference type="Gene3D" id="3.90.1150.10">
    <property type="entry name" value="Aspartate Aminotransferase, domain 1"/>
    <property type="match status" value="1"/>
</dbReference>
<comment type="caution">
    <text evidence="4">The sequence shown here is derived from an EMBL/GenBank/DDBJ whole genome shotgun (WGS) entry which is preliminary data.</text>
</comment>
<dbReference type="Gene3D" id="3.40.640.10">
    <property type="entry name" value="Type I PLP-dependent aspartate aminotransferase-like (Major domain)"/>
    <property type="match status" value="1"/>
</dbReference>
<evidence type="ECO:0000313" key="5">
    <source>
        <dbReference type="Proteomes" id="UP000240206"/>
    </source>
</evidence>
<evidence type="ECO:0000256" key="1">
    <source>
        <dbReference type="PIRSR" id="PIRSR000390-1"/>
    </source>
</evidence>
<feature type="modified residue" description="N6-(pyridoxal phosphate)lysine" evidence="2">
    <location>
        <position position="195"/>
    </location>
</feature>
<sequence>MSSEPRPFIPYGRQTITEADIAAVEHVLRSPFLTQGPSVPAFEQAVANQVGASYAVAVNSATSALHIACLALGLGPGDRLWTSPITFVASANCGRYCGATVNFVDIEPSTGLMSMAALQTKLEQAERTGTLPKVLVPVHLTGSSCDMAAIGALAKRYGFAVLEDASHAIGGRYQGEPVGNCRHSAITVFSFHPVKIITTGEGGLATTNDPVLAQRMAELRSHGIVREAERFERPAAGPWVYEQQQLGFNYRITDIQAALGLSQLQRLDDVVAERNRQLQRYQELLADLPVQLLEVPEDVLSSVHLAVIRLQQASAQEHRQVFEGMRATGIGVQLHYSPVHLQPYYRALGFAEGQFPEAEAYASSAISLPLFPGLSASDQQRVASALTEQLK</sequence>
<dbReference type="RefSeq" id="WP_106501092.1">
    <property type="nucleotide sequence ID" value="NZ_PXVC01000157.1"/>
</dbReference>
<dbReference type="NCBIfam" id="TIGR03588">
    <property type="entry name" value="PseC"/>
    <property type="match status" value="1"/>
</dbReference>
<keyword evidence="2 3" id="KW-0663">Pyridoxal phosphate</keyword>
<dbReference type="SUPFAM" id="SSF53383">
    <property type="entry name" value="PLP-dependent transferases"/>
    <property type="match status" value="1"/>
</dbReference>
<dbReference type="PIRSF" id="PIRSF000390">
    <property type="entry name" value="PLP_StrS"/>
    <property type="match status" value="1"/>
</dbReference>
<dbReference type="PANTHER" id="PTHR30244">
    <property type="entry name" value="TRANSAMINASE"/>
    <property type="match status" value="1"/>
</dbReference>
<organism evidence="4 5">
    <name type="scientific">Synechococcus lacustris str. Tous</name>
    <dbReference type="NCBI Taxonomy" id="1910958"/>
    <lineage>
        <taxon>Bacteria</taxon>
        <taxon>Bacillati</taxon>
        <taxon>Cyanobacteriota</taxon>
        <taxon>Cyanophyceae</taxon>
        <taxon>Synechococcales</taxon>
        <taxon>Synechococcaceae</taxon>
        <taxon>Synechococcus</taxon>
    </lineage>
</organism>
<feature type="non-terminal residue" evidence="4">
    <location>
        <position position="391"/>
    </location>
</feature>
<dbReference type="InterPro" id="IPR015421">
    <property type="entry name" value="PyrdxlP-dep_Trfase_major"/>
</dbReference>
<dbReference type="CDD" id="cd00616">
    <property type="entry name" value="AHBA_syn"/>
    <property type="match status" value="1"/>
</dbReference>
<keyword evidence="5" id="KW-1185">Reference proteome</keyword>
<dbReference type="InterPro" id="IPR015422">
    <property type="entry name" value="PyrdxlP-dep_Trfase_small"/>
</dbReference>
<evidence type="ECO:0000256" key="3">
    <source>
        <dbReference type="RuleBase" id="RU004508"/>
    </source>
</evidence>
<proteinExistence type="inferred from homology"/>
<protein>
    <submittedName>
        <fullName evidence="4">UDP-4-amino-4, 6-dideoxy-N-acetyl-beta-L-altrosamine transaminase</fullName>
    </submittedName>
</protein>
<reference evidence="5" key="1">
    <citation type="submission" date="2018-03" db="EMBL/GenBank/DDBJ databases">
        <title>Ecological and genomic features of two cosmopolitan and abundant freshwater picocyanobacteria.</title>
        <authorList>
            <person name="Cabello-Yeves P.J."/>
            <person name="Picazo A."/>
            <person name="Camacho A."/>
            <person name="Callieri C."/>
            <person name="Rosselli R."/>
            <person name="Roda-Garcia J."/>
            <person name="Coutinho F.H."/>
            <person name="Rodriguez-Valera F."/>
        </authorList>
    </citation>
    <scope>NUCLEOTIDE SEQUENCE [LARGE SCALE GENOMIC DNA]</scope>
    <source>
        <strain evidence="5">Tous</strain>
    </source>
</reference>
<feature type="active site" description="Proton acceptor" evidence="1">
    <location>
        <position position="195"/>
    </location>
</feature>
<dbReference type="PANTHER" id="PTHR30244:SF34">
    <property type="entry name" value="DTDP-4-AMINO-4,6-DIDEOXYGALACTOSE TRANSAMINASE"/>
    <property type="match status" value="1"/>
</dbReference>
<accession>A0A2P7EAU5</accession>
<comment type="similarity">
    <text evidence="3">Belongs to the DegT/DnrJ/EryC1 family.</text>
</comment>
<name>A0A2P7EAU5_9SYNE</name>
<evidence type="ECO:0000313" key="4">
    <source>
        <dbReference type="EMBL" id="PSI00335.1"/>
    </source>
</evidence>
<dbReference type="Proteomes" id="UP000240206">
    <property type="component" value="Unassembled WGS sequence"/>
</dbReference>
<dbReference type="GO" id="GO:0008483">
    <property type="term" value="F:transaminase activity"/>
    <property type="evidence" value="ECO:0007669"/>
    <property type="project" value="TreeGrafter"/>
</dbReference>